<dbReference type="InterPro" id="IPR014729">
    <property type="entry name" value="Rossmann-like_a/b/a_fold"/>
</dbReference>
<dbReference type="InterPro" id="IPR002500">
    <property type="entry name" value="PAPS_reduct_dom"/>
</dbReference>
<dbReference type="EMBL" id="KP861348">
    <property type="protein sequence ID" value="AKD43415.1"/>
    <property type="molecule type" value="Genomic_DNA"/>
</dbReference>
<dbReference type="GO" id="GO:0003824">
    <property type="term" value="F:catalytic activity"/>
    <property type="evidence" value="ECO:0007669"/>
    <property type="project" value="InterPro"/>
</dbReference>
<dbReference type="SUPFAM" id="SSF52402">
    <property type="entry name" value="Adenine nucleotide alpha hydrolases-like"/>
    <property type="match status" value="1"/>
</dbReference>
<name>A0A0F6QDS7_AERSS</name>
<dbReference type="RefSeq" id="WP_044303425.1">
    <property type="nucleotide sequence ID" value="NZ_JXTA01000008.1"/>
</dbReference>
<evidence type="ECO:0000313" key="2">
    <source>
        <dbReference type="EMBL" id="AKD43415.1"/>
    </source>
</evidence>
<dbReference type="Pfam" id="PF01507">
    <property type="entry name" value="PAPS_reduct"/>
    <property type="match status" value="1"/>
</dbReference>
<protein>
    <submittedName>
        <fullName evidence="2">Putative phage protein</fullName>
    </submittedName>
</protein>
<dbReference type="Gene3D" id="3.40.50.620">
    <property type="entry name" value="HUPs"/>
    <property type="match status" value="1"/>
</dbReference>
<reference evidence="2" key="1">
    <citation type="submission" date="2015-02" db="EMBL/GenBank/DDBJ databases">
        <title>AsaGEI2b: a new variant of a genomic island revealed by the draft genome sequence of the Aeromonas salmonicida subsp. salmonicida JF3224 strain isolated from a wild fish in Switzerland.</title>
        <authorList>
            <person name="Emond-Rheault J.-G."/>
            <person name="Vincent A.T."/>
            <person name="Trudel M.V."/>
            <person name="Frey J."/>
            <person name="Frenette M."/>
            <person name="Charette S.J."/>
        </authorList>
    </citation>
    <scope>NUCLEOTIDE SEQUENCE</scope>
    <source>
        <strain evidence="2">JF3224</strain>
    </source>
</reference>
<dbReference type="AlphaFoldDB" id="A0A0F6QDS7"/>
<proteinExistence type="predicted"/>
<sequence length="578" mass="65480">MKTIIDSAVSTMVAWLEQGYGLCCSLSWGKDSTAVLVLMLEAMKRAKAAGVTLPECFAITSDTTIENPALDAYFEHMAGELEMFCAREGLPMAYHQVSPPLSATFHYVTVGRGKLPRYPGMSRDCSVDWKIEPIIKAKKALAKEAGHQIISLVGTRFSESEEREQRMTERGDEAGKILTNPDGDLYATPIADWDEVDVWTLLQKCDQRMGRQLVTSFTQHFDLLVLLYKDANGGCVSGMADKQLNSSACGARFGCWACVATGDRDKSLQAMIANDRGTYGYLEPIARLRDWLFGIRWDMSRREWLGRSVDQETGYIVLQPDYFNFLTRRDLLRFMLTIDADECAWADEHNDGFPRFQLIKPWQLVIIDFIWSVYRDARHAFGALYEYHNIMNCGRRYYPPSTLPTQQVKIPSRRWFKPPEGIAPPHGIGGLTDPAHIYAMQHAGIEAPTITDRLTGKEKPILSFESSQEMAIDRTAALEWLEHFISNPIAIDCTGEDPAEAIKFYLHNRIVTISKGQPASLDEIIQRAEFWQRLQRQLGVMDIQAYALEHSITDDEHNAIKGNFPVEFQLDLFREYAA</sequence>
<organism evidence="2">
    <name type="scientific">Aeromonas salmonicida subsp. salmonicida</name>
    <dbReference type="NCBI Taxonomy" id="29491"/>
    <lineage>
        <taxon>Bacteria</taxon>
        <taxon>Pseudomonadati</taxon>
        <taxon>Pseudomonadota</taxon>
        <taxon>Gammaproteobacteria</taxon>
        <taxon>Aeromonadales</taxon>
        <taxon>Aeromonadaceae</taxon>
        <taxon>Aeromonas</taxon>
    </lineage>
</organism>
<evidence type="ECO:0000259" key="1">
    <source>
        <dbReference type="Pfam" id="PF01507"/>
    </source>
</evidence>
<dbReference type="PATRIC" id="fig|29491.14.peg.4426"/>
<feature type="domain" description="Phosphoadenosine phosphosulphate reductase" evidence="1">
    <location>
        <begin position="23"/>
        <end position="204"/>
    </location>
</feature>
<accession>A0A0F6QDS7</accession>